<dbReference type="AlphaFoldDB" id="A0A4R1B4M9"/>
<dbReference type="CDD" id="cd03062">
    <property type="entry name" value="TRX_Fd_Sucrase"/>
    <property type="match status" value="1"/>
</dbReference>
<reference evidence="1 2" key="1">
    <citation type="submission" date="2019-03" db="EMBL/GenBank/DDBJ databases">
        <title>Whole genome sequence of a novel Rubrobacter taiwanensis strain, isolated from Yellowstone National Park.</title>
        <authorList>
            <person name="Freed S."/>
            <person name="Ramaley R.F."/>
            <person name="Kyndt J.A."/>
        </authorList>
    </citation>
    <scope>NUCLEOTIDE SEQUENCE [LARGE SCALE GENOMIC DNA]</scope>
    <source>
        <strain evidence="1 2">Yellowstone</strain>
    </source>
</reference>
<protein>
    <submittedName>
        <fullName evidence="1">Sucrase ferredoxin</fullName>
    </submittedName>
</protein>
<dbReference type="PANTHER" id="PTHR31902:SF22">
    <property type="entry name" value="SLL1203 PROTEIN"/>
    <property type="match status" value="1"/>
</dbReference>
<dbReference type="OrthoDB" id="3399139at2"/>
<evidence type="ECO:0000313" key="2">
    <source>
        <dbReference type="Proteomes" id="UP000295244"/>
    </source>
</evidence>
<dbReference type="PIRSF" id="PIRSF035042">
    <property type="entry name" value="UCP035042_thirdx"/>
    <property type="match status" value="1"/>
</dbReference>
<comment type="caution">
    <text evidence="1">The sequence shown here is derived from an EMBL/GenBank/DDBJ whole genome shotgun (WGS) entry which is preliminary data.</text>
</comment>
<dbReference type="RefSeq" id="WP_132692947.1">
    <property type="nucleotide sequence ID" value="NZ_SKBU01000042.1"/>
</dbReference>
<sequence>MAYPKNQLCSVISRNNGDDPIGSATPFDGCLMVEVPPPWREDVADSKHFPAGLWDVVRRVWDAGHLGKFAALLPDEEHSVPDHTRVFYWRRPAEAFAAYEKEEFVVPAAELVPFLKSYFERPGELARFEEYRRDTASVRDLVVCTHGSRDVCCGRFGYPVYRELKRGYASDELRVWRSSHLGGHRFAPTLMDFPEGRYWGHVEEDALENIVRRTGEFAEAGRFYRGWAGLGSKFEQIAEREILIREGWRWTRYAKRGKLLEVDDEETAATVRIDFTAATGEPGAYEADIRAAGSVLTLASSGAGPLDEVTQYRVERLEKIS</sequence>
<gene>
    <name evidence="1" type="ORF">E0L93_15270</name>
</gene>
<organism evidence="1 2">
    <name type="scientific">Rubrobacter taiwanensis</name>
    <dbReference type="NCBI Taxonomy" id="185139"/>
    <lineage>
        <taxon>Bacteria</taxon>
        <taxon>Bacillati</taxon>
        <taxon>Actinomycetota</taxon>
        <taxon>Rubrobacteria</taxon>
        <taxon>Rubrobacterales</taxon>
        <taxon>Rubrobacteraceae</taxon>
        <taxon>Rubrobacter</taxon>
    </lineage>
</organism>
<proteinExistence type="predicted"/>
<accession>A0A4R1B4M9</accession>
<dbReference type="SUPFAM" id="SSF52833">
    <property type="entry name" value="Thioredoxin-like"/>
    <property type="match status" value="1"/>
</dbReference>
<keyword evidence="2" id="KW-1185">Reference proteome</keyword>
<dbReference type="InterPro" id="IPR010350">
    <property type="entry name" value="Aim32/Apd1-like_bac"/>
</dbReference>
<dbReference type="EMBL" id="SKBU01000042">
    <property type="protein sequence ID" value="TCJ13062.1"/>
    <property type="molecule type" value="Genomic_DNA"/>
</dbReference>
<name>A0A4R1B4M9_9ACTN</name>
<dbReference type="Proteomes" id="UP000295244">
    <property type="component" value="Unassembled WGS sequence"/>
</dbReference>
<dbReference type="InterPro" id="IPR036249">
    <property type="entry name" value="Thioredoxin-like_sf"/>
</dbReference>
<dbReference type="Pfam" id="PF06999">
    <property type="entry name" value="Suc_Fer-like"/>
    <property type="match status" value="1"/>
</dbReference>
<evidence type="ECO:0000313" key="1">
    <source>
        <dbReference type="EMBL" id="TCJ13062.1"/>
    </source>
</evidence>
<dbReference type="PANTHER" id="PTHR31902">
    <property type="entry name" value="ACTIN PATCHES DISTAL PROTEIN 1"/>
    <property type="match status" value="1"/>
</dbReference>
<dbReference type="Gene3D" id="3.40.30.10">
    <property type="entry name" value="Glutaredoxin"/>
    <property type="match status" value="1"/>
</dbReference>
<dbReference type="InterPro" id="IPR009737">
    <property type="entry name" value="Aim32/Apd1-like"/>
</dbReference>